<dbReference type="PANTHER" id="PTHR11361">
    <property type="entry name" value="DNA MISMATCH REPAIR PROTEIN MUTS FAMILY MEMBER"/>
    <property type="match status" value="1"/>
</dbReference>
<dbReference type="PANTHER" id="PTHR11361:SF99">
    <property type="entry name" value="DNA MISMATCH REPAIR PROTEIN"/>
    <property type="match status" value="1"/>
</dbReference>
<keyword evidence="3" id="KW-0238">DNA-binding</keyword>
<evidence type="ECO:0000259" key="5">
    <source>
        <dbReference type="SMART" id="SM00534"/>
    </source>
</evidence>
<keyword evidence="4" id="KW-0812">Transmembrane</keyword>
<keyword evidence="1" id="KW-0547">Nucleotide-binding</keyword>
<feature type="transmembrane region" description="Helical" evidence="4">
    <location>
        <begin position="238"/>
        <end position="257"/>
    </location>
</feature>
<feature type="transmembrane region" description="Helical" evidence="4">
    <location>
        <begin position="52"/>
        <end position="68"/>
    </location>
</feature>
<protein>
    <recommendedName>
        <fullName evidence="5">DNA mismatch repair proteins mutS family domain-containing protein</fullName>
    </recommendedName>
</protein>
<dbReference type="RefSeq" id="WP_039212148.1">
    <property type="nucleotide sequence ID" value="NZ_JSCE01000251.1"/>
</dbReference>
<evidence type="ECO:0000256" key="4">
    <source>
        <dbReference type="SAM" id="Phobius"/>
    </source>
</evidence>
<reference evidence="6 7" key="1">
    <citation type="journal article" date="2013" name="PLoS ONE">
        <title>Identification and characterization of three novel lipases belonging to families II and V from Anaerovibrio lipolyticus 5ST.</title>
        <authorList>
            <person name="Prive F."/>
            <person name="Kaderbhai N.N."/>
            <person name="Girdwood S."/>
            <person name="Worgan H.J."/>
            <person name="Pinloche E."/>
            <person name="Scollan N.D."/>
            <person name="Huws S.A."/>
            <person name="Newbold C.J."/>
        </authorList>
    </citation>
    <scope>NUCLEOTIDE SEQUENCE [LARGE SCALE GENOMIC DNA]</scope>
    <source>
        <strain evidence="6 7">5S</strain>
    </source>
</reference>
<feature type="transmembrane region" description="Helical" evidence="4">
    <location>
        <begin position="28"/>
        <end position="46"/>
    </location>
</feature>
<gene>
    <name evidence="6" type="ORF">NZ47_13620</name>
</gene>
<dbReference type="AlphaFoldDB" id="A0A0B2JFW7"/>
<dbReference type="Gene3D" id="3.40.50.300">
    <property type="entry name" value="P-loop containing nucleotide triphosphate hydrolases"/>
    <property type="match status" value="1"/>
</dbReference>
<keyword evidence="7" id="KW-1185">Reference proteome</keyword>
<feature type="domain" description="DNA mismatch repair proteins mutS family" evidence="5">
    <location>
        <begin position="414"/>
        <end position="584"/>
    </location>
</feature>
<keyword evidence="4" id="KW-0472">Membrane</keyword>
<dbReference type="InterPro" id="IPR000432">
    <property type="entry name" value="DNA_mismatch_repair_MutS_C"/>
</dbReference>
<evidence type="ECO:0000313" key="7">
    <source>
        <dbReference type="Proteomes" id="UP000030993"/>
    </source>
</evidence>
<feature type="transmembrane region" description="Helical" evidence="4">
    <location>
        <begin position="208"/>
        <end position="232"/>
    </location>
</feature>
<proteinExistence type="predicted"/>
<dbReference type="SUPFAM" id="SSF52540">
    <property type="entry name" value="P-loop containing nucleoside triphosphate hydrolases"/>
    <property type="match status" value="1"/>
</dbReference>
<dbReference type="Proteomes" id="UP000030993">
    <property type="component" value="Unassembled WGS sequence"/>
</dbReference>
<evidence type="ECO:0000313" key="6">
    <source>
        <dbReference type="EMBL" id="KHM47260.1"/>
    </source>
</evidence>
<dbReference type="eggNOG" id="COG0249">
    <property type="taxonomic scope" value="Bacteria"/>
</dbReference>
<evidence type="ECO:0000256" key="2">
    <source>
        <dbReference type="ARBA" id="ARBA00022840"/>
    </source>
</evidence>
<dbReference type="GO" id="GO:0140664">
    <property type="term" value="F:ATP-dependent DNA damage sensor activity"/>
    <property type="evidence" value="ECO:0007669"/>
    <property type="project" value="InterPro"/>
</dbReference>
<evidence type="ECO:0000256" key="3">
    <source>
        <dbReference type="ARBA" id="ARBA00023125"/>
    </source>
</evidence>
<dbReference type="EMBL" id="JSCE01000251">
    <property type="protein sequence ID" value="KHM47260.1"/>
    <property type="molecule type" value="Genomic_DNA"/>
</dbReference>
<dbReference type="GO" id="GO:0030983">
    <property type="term" value="F:mismatched DNA binding"/>
    <property type="evidence" value="ECO:0007669"/>
    <property type="project" value="InterPro"/>
</dbReference>
<dbReference type="SMART" id="SM00534">
    <property type="entry name" value="MUTSac"/>
    <property type="match status" value="1"/>
</dbReference>
<evidence type="ECO:0000256" key="1">
    <source>
        <dbReference type="ARBA" id="ARBA00022741"/>
    </source>
</evidence>
<dbReference type="Pfam" id="PF00488">
    <property type="entry name" value="MutS_V"/>
    <property type="match status" value="1"/>
</dbReference>
<dbReference type="GO" id="GO:0006298">
    <property type="term" value="P:mismatch repair"/>
    <property type="evidence" value="ECO:0007669"/>
    <property type="project" value="InterPro"/>
</dbReference>
<sequence>MELSYFEQLRRESQATIEEYKRKSQLFTTKRTLSFLALLVTVAVAYDMNSPWPLLAGILIFAYFFYLIRGHSRLHDDLNYEINREAVINDYISRFTGDWKKFEDKGEDFLDRNLTQDIDLNILGDASIFQFLNIARTLEGRRLLASRLVPYPINTHELKLRQEETDFFNNRVEESIKLQAISRQIPFKHSVQTLLDYLKDRQHDPGSFINKLIFILPVVALILLGAGLMNLIPMEASIVIFIIQLGIALVSLGKNAVHITPLYKLNKELITYCQLLYTMKSMLPEKRGRLDPSEIDEALKPISSLGKLCAMAEVRHNFILLFALNALFLWDFHVVRMFIGWQKEYGHKLEKWLNIWYEAEAAISLSVIGHIRPDAIMPELLADNPSIPHIEADKLSHLLIPYVENVPNSLTLKPSLNIITGSNMSGKTTWLRTLASSCILAYAGAPVCGKGFKLTPVHVLTSIRVNDDLGSGISTFYAELIRIKNMIEVADKGIPILAVIDEIFKGTNSADRIVGAEAALKHLSRTNLITLVSTHDFELCNIKSDQVPVNNYHFEEHFHEDKLLFDYTMKDGPCKTTNAQFLLKLVGIN</sequence>
<name>A0A0B2JFW7_9FIRM</name>
<feature type="transmembrane region" description="Helical" evidence="4">
    <location>
        <begin position="318"/>
        <end position="339"/>
    </location>
</feature>
<dbReference type="InterPro" id="IPR045076">
    <property type="entry name" value="MutS"/>
</dbReference>
<dbReference type="GO" id="GO:0005524">
    <property type="term" value="F:ATP binding"/>
    <property type="evidence" value="ECO:0007669"/>
    <property type="project" value="UniProtKB-KW"/>
</dbReference>
<keyword evidence="4" id="KW-1133">Transmembrane helix</keyword>
<comment type="caution">
    <text evidence="6">The sequence shown here is derived from an EMBL/GenBank/DDBJ whole genome shotgun (WGS) entry which is preliminary data.</text>
</comment>
<dbReference type="GO" id="GO:0005829">
    <property type="term" value="C:cytosol"/>
    <property type="evidence" value="ECO:0007669"/>
    <property type="project" value="TreeGrafter"/>
</dbReference>
<organism evidence="6 7">
    <name type="scientific">Anaerovibrio lipolyticus</name>
    <dbReference type="NCBI Taxonomy" id="82374"/>
    <lineage>
        <taxon>Bacteria</taxon>
        <taxon>Bacillati</taxon>
        <taxon>Bacillota</taxon>
        <taxon>Negativicutes</taxon>
        <taxon>Selenomonadales</taxon>
        <taxon>Selenomonadaceae</taxon>
        <taxon>Anaerovibrio</taxon>
    </lineage>
</organism>
<keyword evidence="2" id="KW-0067">ATP-binding</keyword>
<accession>A0A0B2JFW7</accession>
<dbReference type="InterPro" id="IPR027417">
    <property type="entry name" value="P-loop_NTPase"/>
</dbReference>
<dbReference type="STRING" id="82374.NZ47_13620"/>